<gene>
    <name evidence="6" type="ORF">B5P45_10690</name>
</gene>
<dbReference type="GO" id="GO:0003677">
    <property type="term" value="F:DNA binding"/>
    <property type="evidence" value="ECO:0007669"/>
    <property type="project" value="UniProtKB-UniRule"/>
</dbReference>
<dbReference type="KEGG" id="pht:BLM14_04130"/>
<accession>A0A2N9VZB5</accession>
<comment type="caution">
    <text evidence="6">The sequence shown here is derived from an EMBL/GenBank/DDBJ whole genome shotgun (WGS) entry which is preliminary data.</text>
</comment>
<dbReference type="Gene3D" id="1.10.10.60">
    <property type="entry name" value="Homeodomain-like"/>
    <property type="match status" value="1"/>
</dbReference>
<sequence length="193" mass="20624">MRVSREQAAKNRERIIDVASREFREKGFDGIGVADVMKSAGLTHGGFYGHFASKDDLIAEACAASMDRSAEKWSKLAETSPDEAFAAITSSYLLKAHRDNKASGCTMAALAPDIARQSGPVRKRFSEGTRTLLDILAKAIPGQSEESRREKALATMAGLVGTLVLSRAVDDPEFADEILKAGQAAFGSGETAE</sequence>
<dbReference type="PRINTS" id="PR00455">
    <property type="entry name" value="HTHTETR"/>
</dbReference>
<evidence type="ECO:0000256" key="4">
    <source>
        <dbReference type="PROSITE-ProRule" id="PRU00335"/>
    </source>
</evidence>
<dbReference type="Proteomes" id="UP000232163">
    <property type="component" value="Unassembled WGS sequence"/>
</dbReference>
<dbReference type="InterPro" id="IPR036271">
    <property type="entry name" value="Tet_transcr_reg_TetR-rel_C_sf"/>
</dbReference>
<dbReference type="Pfam" id="PF00440">
    <property type="entry name" value="TetR_N"/>
    <property type="match status" value="1"/>
</dbReference>
<protein>
    <submittedName>
        <fullName evidence="6">TetR family transcriptional regulator</fullName>
    </submittedName>
</protein>
<dbReference type="PANTHER" id="PTHR47506:SF7">
    <property type="entry name" value="TRANSCRIPTIONAL REGULATORY PROTEIN"/>
    <property type="match status" value="1"/>
</dbReference>
<keyword evidence="2 4" id="KW-0238">DNA-binding</keyword>
<dbReference type="SUPFAM" id="SSF46689">
    <property type="entry name" value="Homeodomain-like"/>
    <property type="match status" value="1"/>
</dbReference>
<dbReference type="EMBL" id="MZMT01000026">
    <property type="protein sequence ID" value="PIO44833.1"/>
    <property type="molecule type" value="Genomic_DNA"/>
</dbReference>
<feature type="DNA-binding region" description="H-T-H motif" evidence="4">
    <location>
        <begin position="32"/>
        <end position="51"/>
    </location>
</feature>
<dbReference type="SUPFAM" id="SSF48498">
    <property type="entry name" value="Tetracyclin repressor-like, C-terminal domain"/>
    <property type="match status" value="1"/>
</dbReference>
<dbReference type="Gene3D" id="1.10.357.10">
    <property type="entry name" value="Tetracycline Repressor, domain 2"/>
    <property type="match status" value="1"/>
</dbReference>
<evidence type="ECO:0000313" key="7">
    <source>
        <dbReference type="Proteomes" id="UP000232163"/>
    </source>
</evidence>
<dbReference type="InterPro" id="IPR009057">
    <property type="entry name" value="Homeodomain-like_sf"/>
</dbReference>
<evidence type="ECO:0000313" key="6">
    <source>
        <dbReference type="EMBL" id="PIO44833.1"/>
    </source>
</evidence>
<dbReference type="InterPro" id="IPR001647">
    <property type="entry name" value="HTH_TetR"/>
</dbReference>
<dbReference type="AlphaFoldDB" id="A0A2N9VZB5"/>
<dbReference type="RefSeq" id="WP_099998223.1">
    <property type="nucleotide sequence ID" value="NZ_CP017940.1"/>
</dbReference>
<proteinExistence type="predicted"/>
<reference evidence="6 7" key="1">
    <citation type="journal article" date="2017" name="Int J Environ Stud">
        <title>Does the Miocene-Pliocene relict legume Oxytropis triphylla form nitrogen-fixing nodules with a combination of bacterial strains?</title>
        <authorList>
            <person name="Safronova V."/>
            <person name="Belimov A."/>
            <person name="Sazanova A."/>
            <person name="Kuznetsova I."/>
            <person name="Popova J."/>
            <person name="Andronov E."/>
            <person name="Verkhozina A."/>
            <person name="Tikhonovich I."/>
        </authorList>
    </citation>
    <scope>NUCLEOTIDE SEQUENCE [LARGE SCALE GENOMIC DNA]</scope>
    <source>
        <strain evidence="6 7">Tri-38</strain>
    </source>
</reference>
<evidence type="ECO:0000259" key="5">
    <source>
        <dbReference type="PROSITE" id="PS50977"/>
    </source>
</evidence>
<evidence type="ECO:0000256" key="3">
    <source>
        <dbReference type="ARBA" id="ARBA00023163"/>
    </source>
</evidence>
<dbReference type="PANTHER" id="PTHR47506">
    <property type="entry name" value="TRANSCRIPTIONAL REGULATORY PROTEIN"/>
    <property type="match status" value="1"/>
</dbReference>
<evidence type="ECO:0000256" key="1">
    <source>
        <dbReference type="ARBA" id="ARBA00023015"/>
    </source>
</evidence>
<dbReference type="PROSITE" id="PS50977">
    <property type="entry name" value="HTH_TETR_2"/>
    <property type="match status" value="1"/>
</dbReference>
<organism evidence="6 7">
    <name type="scientific">Phyllobacterium zundukense</name>
    <dbReference type="NCBI Taxonomy" id="1867719"/>
    <lineage>
        <taxon>Bacteria</taxon>
        <taxon>Pseudomonadati</taxon>
        <taxon>Pseudomonadota</taxon>
        <taxon>Alphaproteobacteria</taxon>
        <taxon>Hyphomicrobiales</taxon>
        <taxon>Phyllobacteriaceae</taxon>
        <taxon>Phyllobacterium</taxon>
    </lineage>
</organism>
<name>A0A2N9VZB5_9HYPH</name>
<keyword evidence="3" id="KW-0804">Transcription</keyword>
<keyword evidence="1" id="KW-0805">Transcription regulation</keyword>
<feature type="domain" description="HTH tetR-type" evidence="5">
    <location>
        <begin position="9"/>
        <end position="69"/>
    </location>
</feature>
<evidence type="ECO:0000256" key="2">
    <source>
        <dbReference type="ARBA" id="ARBA00023125"/>
    </source>
</evidence>
<dbReference type="OrthoDB" id="9798857at2"/>
<keyword evidence="7" id="KW-1185">Reference proteome</keyword>